<keyword evidence="12" id="KW-1185">Reference proteome</keyword>
<dbReference type="GO" id="GO:0006406">
    <property type="term" value="P:mRNA export from nucleus"/>
    <property type="evidence" value="ECO:0007669"/>
    <property type="project" value="TreeGrafter"/>
</dbReference>
<comment type="subunit">
    <text evidence="9">Component of the nuclear pore complex (NPC).</text>
</comment>
<evidence type="ECO:0000256" key="9">
    <source>
        <dbReference type="RuleBase" id="RU365073"/>
    </source>
</evidence>
<comment type="function">
    <text evidence="9">Functions as a component of the nuclear pore complex (NPC).</text>
</comment>
<reference evidence="11" key="1">
    <citation type="journal article" date="2020" name="Stud. Mycol.">
        <title>101 Dothideomycetes genomes: a test case for predicting lifestyles and emergence of pathogens.</title>
        <authorList>
            <person name="Haridas S."/>
            <person name="Albert R."/>
            <person name="Binder M."/>
            <person name="Bloem J."/>
            <person name="Labutti K."/>
            <person name="Salamov A."/>
            <person name="Andreopoulos B."/>
            <person name="Baker S."/>
            <person name="Barry K."/>
            <person name="Bills G."/>
            <person name="Bluhm B."/>
            <person name="Cannon C."/>
            <person name="Castanera R."/>
            <person name="Culley D."/>
            <person name="Daum C."/>
            <person name="Ezra D."/>
            <person name="Gonzalez J."/>
            <person name="Henrissat B."/>
            <person name="Kuo A."/>
            <person name="Liang C."/>
            <person name="Lipzen A."/>
            <person name="Lutzoni F."/>
            <person name="Magnuson J."/>
            <person name="Mondo S."/>
            <person name="Nolan M."/>
            <person name="Ohm R."/>
            <person name="Pangilinan J."/>
            <person name="Park H.-J."/>
            <person name="Ramirez L."/>
            <person name="Alfaro M."/>
            <person name="Sun H."/>
            <person name="Tritt A."/>
            <person name="Yoshinaga Y."/>
            <person name="Zwiers L.-H."/>
            <person name="Turgeon B."/>
            <person name="Goodwin S."/>
            <person name="Spatafora J."/>
            <person name="Crous P."/>
            <person name="Grigoriev I."/>
        </authorList>
    </citation>
    <scope>NUCLEOTIDE SEQUENCE</scope>
    <source>
        <strain evidence="11">CBS 110217</strain>
    </source>
</reference>
<dbReference type="GO" id="GO:0017056">
    <property type="term" value="F:structural constituent of nuclear pore"/>
    <property type="evidence" value="ECO:0007669"/>
    <property type="project" value="TreeGrafter"/>
</dbReference>
<feature type="compositionally biased region" description="Polar residues" evidence="10">
    <location>
        <begin position="165"/>
        <end position="178"/>
    </location>
</feature>
<evidence type="ECO:0000256" key="5">
    <source>
        <dbReference type="ARBA" id="ARBA00022927"/>
    </source>
</evidence>
<dbReference type="InterPro" id="IPR011502">
    <property type="entry name" value="Nucleoporin_Nup85"/>
</dbReference>
<feature type="compositionally biased region" description="Acidic residues" evidence="10">
    <location>
        <begin position="120"/>
        <end position="154"/>
    </location>
</feature>
<accession>A0A9P4H9E3</accession>
<evidence type="ECO:0000256" key="10">
    <source>
        <dbReference type="SAM" id="MobiDB-lite"/>
    </source>
</evidence>
<organism evidence="11 12">
    <name type="scientific">Setomelanomma holmii</name>
    <dbReference type="NCBI Taxonomy" id="210430"/>
    <lineage>
        <taxon>Eukaryota</taxon>
        <taxon>Fungi</taxon>
        <taxon>Dikarya</taxon>
        <taxon>Ascomycota</taxon>
        <taxon>Pezizomycotina</taxon>
        <taxon>Dothideomycetes</taxon>
        <taxon>Pleosporomycetidae</taxon>
        <taxon>Pleosporales</taxon>
        <taxon>Pleosporineae</taxon>
        <taxon>Phaeosphaeriaceae</taxon>
        <taxon>Setomelanomma</taxon>
    </lineage>
</organism>
<dbReference type="EMBL" id="ML978189">
    <property type="protein sequence ID" value="KAF2030508.1"/>
    <property type="molecule type" value="Genomic_DNA"/>
</dbReference>
<dbReference type="OrthoDB" id="5422384at2759"/>
<protein>
    <recommendedName>
        <fullName evidence="9">Nuclear pore complex protein Nup85</fullName>
    </recommendedName>
</protein>
<evidence type="ECO:0000313" key="11">
    <source>
        <dbReference type="EMBL" id="KAF2030508.1"/>
    </source>
</evidence>
<feature type="compositionally biased region" description="Low complexity" evidence="10">
    <location>
        <begin position="35"/>
        <end position="50"/>
    </location>
</feature>
<dbReference type="GO" id="GO:0045893">
    <property type="term" value="P:positive regulation of DNA-templated transcription"/>
    <property type="evidence" value="ECO:0007669"/>
    <property type="project" value="TreeGrafter"/>
</dbReference>
<evidence type="ECO:0000256" key="7">
    <source>
        <dbReference type="ARBA" id="ARBA00023132"/>
    </source>
</evidence>
<dbReference type="Proteomes" id="UP000799777">
    <property type="component" value="Unassembled WGS sequence"/>
</dbReference>
<evidence type="ECO:0000313" key="12">
    <source>
        <dbReference type="Proteomes" id="UP000799777"/>
    </source>
</evidence>
<dbReference type="Pfam" id="PF07575">
    <property type="entry name" value="Nucleopor_Nup85"/>
    <property type="match status" value="2"/>
</dbReference>
<keyword evidence="6 9" id="KW-0811">Translocation</keyword>
<evidence type="ECO:0000256" key="1">
    <source>
        <dbReference type="ARBA" id="ARBA00004567"/>
    </source>
</evidence>
<keyword evidence="9" id="KW-0472">Membrane</keyword>
<dbReference type="GO" id="GO:0006606">
    <property type="term" value="P:protein import into nucleus"/>
    <property type="evidence" value="ECO:0007669"/>
    <property type="project" value="TreeGrafter"/>
</dbReference>
<feature type="compositionally biased region" description="Low complexity" evidence="10">
    <location>
        <begin position="13"/>
        <end position="27"/>
    </location>
</feature>
<name>A0A9P4H9E3_9PLEO</name>
<dbReference type="GO" id="GO:0031080">
    <property type="term" value="C:nuclear pore outer ring"/>
    <property type="evidence" value="ECO:0007669"/>
    <property type="project" value="TreeGrafter"/>
</dbReference>
<proteinExistence type="inferred from homology"/>
<evidence type="ECO:0000256" key="4">
    <source>
        <dbReference type="ARBA" id="ARBA00022816"/>
    </source>
</evidence>
<sequence>MFRVPSSTPPSTPGSRRSSRHGPSTTPAGPPPDQSLGPSSTPAGAPPGMGSLFGSTKPLFKPGNYSHGNSLFGSSPPKNGVLEGIGSGHFRASSTGRPAAQRGRTTSSSGYQVPSSSPPPDDEDAEGEEDEDMEDEEYEDEEDDDMDDDDEDDQPSALRRAKPQNRFSQSVASRTSANELEPGPALVRVGATQSKFDLLAIAKGITPPLDRATLQESDHVILETERLVEKVHDSLHSDTPERRTEVLGQVSRDLVSLWQAASKTKGNLSSSRSGGVISLAQATRLASLLLSIHHPPPLATNQRTSALSLIPVRPDSKQYTPLPKILLDWLNTSYADVSEIEQVLKETRGYSRHTSFWEAVQAAAVRGNFNQALQLLQGAKLEVAATAQEDGLGDTGYSGTHLRYANEAVRASIDLLRECPAIASEDWDVKGHDWSIFRQRIQQAYQNLQDFAEGDSASRHAVSQPFTASHFGISQSQANFQLSVASRKAESKVPWLIYENLRKLYQLMLGNEEEILDISTDWIEAVMCLTIWWNGEEDDLGQGSLAASRRTIMRTQRVRSVDVTPVKAYCKRLASSLAAVIENSDEDFSVNTTDRFEVGLACIIDDNIEGALQILSGWSVTIASAVTELASVGEWFTRANGIMDHFDQSDLMVLSYTEQQRTGSTKDDFLLAYSKLLATKGQLKDQNGEASKDGWELAIQVLGRLDDSIMASGRVEQILNELSLESSVRVDKITRLCHDLGLSQHALTIALTLTKLASLDSEAATILSNHLSGYATIRKFYDLRDEQILLSAGQNPTHRPMARKRAAANALSVIIASAASSIRGGLYDPEIETVVQVDVLLPLLAEALVFVNQPKRTLTLKHLYGLLAAIEDLDTAPSMIRSQCEEVLQTTLAAAHDSSSSPRHLTKSTSNLTTASSQYSLLGSTDFGSQDGQSTEGSAVLVRGGHVDDSKRGWDWRRGFPRGASGGDIIKVLRLGIAREIGRAFVEGEVNA</sequence>
<dbReference type="PANTHER" id="PTHR13373">
    <property type="entry name" value="FROUNT PROTEIN-RELATED"/>
    <property type="match status" value="1"/>
</dbReference>
<dbReference type="GO" id="GO:0031965">
    <property type="term" value="C:nuclear membrane"/>
    <property type="evidence" value="ECO:0007669"/>
    <property type="project" value="UniProtKB-UniRule"/>
</dbReference>
<keyword evidence="5 9" id="KW-0653">Protein transport</keyword>
<evidence type="ECO:0000256" key="2">
    <source>
        <dbReference type="ARBA" id="ARBA00005573"/>
    </source>
</evidence>
<evidence type="ECO:0000256" key="3">
    <source>
        <dbReference type="ARBA" id="ARBA00022448"/>
    </source>
</evidence>
<evidence type="ECO:0000256" key="8">
    <source>
        <dbReference type="ARBA" id="ARBA00023242"/>
    </source>
</evidence>
<comment type="similarity">
    <text evidence="2 9">Belongs to the nucleoporin Nup85 family.</text>
</comment>
<feature type="compositionally biased region" description="Polar residues" evidence="10">
    <location>
        <begin position="66"/>
        <end position="77"/>
    </location>
</feature>
<keyword evidence="7 9" id="KW-0906">Nuclear pore complex</keyword>
<comment type="caution">
    <text evidence="11">The sequence shown here is derived from an EMBL/GenBank/DDBJ whole genome shotgun (WGS) entry which is preliminary data.</text>
</comment>
<feature type="region of interest" description="Disordered" evidence="10">
    <location>
        <begin position="1"/>
        <end position="181"/>
    </location>
</feature>
<keyword evidence="4 9" id="KW-0509">mRNA transport</keyword>
<dbReference type="AlphaFoldDB" id="A0A9P4H9E3"/>
<evidence type="ECO:0000256" key="6">
    <source>
        <dbReference type="ARBA" id="ARBA00023010"/>
    </source>
</evidence>
<comment type="subcellular location">
    <subcellularLocation>
        <location evidence="1 9">Nucleus</location>
        <location evidence="1 9">Nuclear pore complex</location>
    </subcellularLocation>
</comment>
<keyword evidence="8 9" id="KW-0539">Nucleus</keyword>
<gene>
    <name evidence="11" type="ORF">EK21DRAFT_65304</name>
</gene>
<keyword evidence="3 9" id="KW-0813">Transport</keyword>
<dbReference type="PANTHER" id="PTHR13373:SF21">
    <property type="entry name" value="NUCLEAR PORE COMPLEX PROTEIN NUP85"/>
    <property type="match status" value="1"/>
</dbReference>